<reference evidence="3" key="2">
    <citation type="journal article" date="2021" name="PeerJ">
        <title>Extensive microbial diversity within the chicken gut microbiome revealed by metagenomics and culture.</title>
        <authorList>
            <person name="Gilroy R."/>
            <person name="Ravi A."/>
            <person name="Getino M."/>
            <person name="Pursley I."/>
            <person name="Horton D.L."/>
            <person name="Alikhan N.F."/>
            <person name="Baker D."/>
            <person name="Gharbi K."/>
            <person name="Hall N."/>
            <person name="Watson M."/>
            <person name="Adriaenssens E.M."/>
            <person name="Foster-Nyarko E."/>
            <person name="Jarju S."/>
            <person name="Secka A."/>
            <person name="Antonio M."/>
            <person name="Oren A."/>
            <person name="Chaudhuri R.R."/>
            <person name="La Ragione R."/>
            <person name="Hildebrand F."/>
            <person name="Pallen M.J."/>
        </authorList>
    </citation>
    <scope>NUCLEOTIDE SEQUENCE</scope>
    <source>
        <strain evidence="3">USAMLcec3-3695</strain>
    </source>
</reference>
<dbReference type="AlphaFoldDB" id="A0A9D1SG59"/>
<keyword evidence="1" id="KW-1133">Transmembrane helix</keyword>
<keyword evidence="1" id="KW-0812">Transmembrane</keyword>
<feature type="chain" id="PRO_5039368030" evidence="2">
    <location>
        <begin position="29"/>
        <end position="417"/>
    </location>
</feature>
<dbReference type="Proteomes" id="UP000824109">
    <property type="component" value="Unassembled WGS sequence"/>
</dbReference>
<name>A0A9D1SG59_9FIRM</name>
<gene>
    <name evidence="3" type="ORF">IAA61_11340</name>
</gene>
<evidence type="ECO:0000256" key="2">
    <source>
        <dbReference type="SAM" id="SignalP"/>
    </source>
</evidence>
<comment type="caution">
    <text evidence="3">The sequence shown here is derived from an EMBL/GenBank/DDBJ whole genome shotgun (WGS) entry which is preliminary data.</text>
</comment>
<keyword evidence="2" id="KW-0732">Signal</keyword>
<evidence type="ECO:0000313" key="3">
    <source>
        <dbReference type="EMBL" id="HIU58388.1"/>
    </source>
</evidence>
<feature type="signal peptide" evidence="2">
    <location>
        <begin position="1"/>
        <end position="28"/>
    </location>
</feature>
<organism evidence="3 4">
    <name type="scientific">Candidatus Ornithomonoglobus merdipullorum</name>
    <dbReference type="NCBI Taxonomy" id="2840895"/>
    <lineage>
        <taxon>Bacteria</taxon>
        <taxon>Bacillati</taxon>
        <taxon>Bacillota</taxon>
        <taxon>Clostridia</taxon>
        <taxon>Candidatus Ornithomonoglobus</taxon>
    </lineage>
</organism>
<protein>
    <submittedName>
        <fullName evidence="3">Uncharacterized protein</fullName>
    </submittedName>
</protein>
<evidence type="ECO:0000313" key="4">
    <source>
        <dbReference type="Proteomes" id="UP000824109"/>
    </source>
</evidence>
<reference evidence="3" key="1">
    <citation type="submission" date="2020-10" db="EMBL/GenBank/DDBJ databases">
        <authorList>
            <person name="Gilroy R."/>
        </authorList>
    </citation>
    <scope>NUCLEOTIDE SEQUENCE</scope>
    <source>
        <strain evidence="3">USAMLcec3-3695</strain>
    </source>
</reference>
<proteinExistence type="predicted"/>
<sequence length="417" mass="46558">MKKKLYKLICLICVFTAMLSCISIPARADGIAGKEASVFAYALNDKMYQYGVISTGEPGSDVEMSGGNYPSGVIYSDVIYFDNNDSPYLVIFRADGAEQNVTFDIFKYNEKLERAEAIAVVSKGYNTDAGVEGQFAVGENGDTKYIIYREYTNSVETNAEYYTVIDGTAYKYIQSPPCAASSGVVSWNSQFFRPYVDVSSGNAALTVFFSQLKDASGAGVSYEDISERITAEETERLENVLSRAAKFTNFEIGSYSTITDYNLGLTRRDTDDKFYLITNLYDLGDEIYYARFSTDKSFYNYALLRRTDDSEEPYQLLVAKTDSIPLSDTELKRLKEVLNRNKLVAQAARGSIETESVPFLHIGSNDAKETEKPLKMPKLIDPSLRRPAALIGGGASILALIFLWIYLAMGEEEERYR</sequence>
<dbReference type="PROSITE" id="PS51257">
    <property type="entry name" value="PROKAR_LIPOPROTEIN"/>
    <property type="match status" value="1"/>
</dbReference>
<dbReference type="EMBL" id="DVNB01000118">
    <property type="protein sequence ID" value="HIU58388.1"/>
    <property type="molecule type" value="Genomic_DNA"/>
</dbReference>
<keyword evidence="1" id="KW-0472">Membrane</keyword>
<evidence type="ECO:0000256" key="1">
    <source>
        <dbReference type="SAM" id="Phobius"/>
    </source>
</evidence>
<accession>A0A9D1SG59</accession>
<feature type="transmembrane region" description="Helical" evidence="1">
    <location>
        <begin position="388"/>
        <end position="409"/>
    </location>
</feature>